<gene>
    <name evidence="1" type="ordered locus">MICA_557</name>
</gene>
<reference evidence="1 2" key="1">
    <citation type="journal article" date="2011" name="BMC Genomics">
        <title>Genomic insights into an obligate epibiotic bacterial predator: Micavibrio aeruginosavorus ARL-13.</title>
        <authorList>
            <person name="Wang Z."/>
            <person name="Kadouri D."/>
            <person name="Wu M."/>
        </authorList>
    </citation>
    <scope>NUCLEOTIDE SEQUENCE [LARGE SCALE GENOMIC DNA]</scope>
    <source>
        <strain evidence="1 2">ARL-13</strain>
    </source>
</reference>
<dbReference type="EMBL" id="CP002382">
    <property type="protein sequence ID" value="AEP08894.1"/>
    <property type="molecule type" value="Genomic_DNA"/>
</dbReference>
<accession>G2KMW2</accession>
<dbReference type="Proteomes" id="UP000009286">
    <property type="component" value="Chromosome"/>
</dbReference>
<keyword evidence="2" id="KW-1185">Reference proteome</keyword>
<protein>
    <submittedName>
        <fullName evidence="1">Uncharacterized protein</fullName>
    </submittedName>
</protein>
<sequence>MSSKKTTTLIYGDDDKAMKDLSEDIRAKDKFAHVSLRSARLFTADQIEPCDTVITLGTHKKIEAAYGDKVQAFKDLEEQKPNQKQGDEFDQMTKKQLAEYLTANKVTFETDANKAALADLARAAKLATGEGQ</sequence>
<proteinExistence type="predicted"/>
<name>G2KMW2_MICAA</name>
<dbReference type="STRING" id="856793.MICA_557"/>
<evidence type="ECO:0000313" key="1">
    <source>
        <dbReference type="EMBL" id="AEP08894.1"/>
    </source>
</evidence>
<dbReference type="RefSeq" id="WP_014102117.1">
    <property type="nucleotide sequence ID" value="NC_016026.1"/>
</dbReference>
<evidence type="ECO:0000313" key="2">
    <source>
        <dbReference type="Proteomes" id="UP000009286"/>
    </source>
</evidence>
<dbReference type="AlphaFoldDB" id="G2KMW2"/>
<dbReference type="HOGENOM" id="CLU_1914647_0_0_5"/>
<dbReference type="KEGG" id="mai:MICA_557"/>
<organism evidence="1 2">
    <name type="scientific">Micavibrio aeruginosavorus (strain ARL-13)</name>
    <dbReference type="NCBI Taxonomy" id="856793"/>
    <lineage>
        <taxon>Bacteria</taxon>
        <taxon>Pseudomonadati</taxon>
        <taxon>Bdellovibrionota</taxon>
        <taxon>Bdellovibrionia</taxon>
        <taxon>Bdellovibrionales</taxon>
        <taxon>Pseudobdellovibrionaceae</taxon>
        <taxon>Micavibrio</taxon>
    </lineage>
</organism>